<dbReference type="EMBL" id="CSBK01000227">
    <property type="protein sequence ID" value="COX12496.1"/>
    <property type="molecule type" value="Genomic_DNA"/>
</dbReference>
<protein>
    <submittedName>
        <fullName evidence="1">Uncharacterized protein</fullName>
    </submittedName>
</protein>
<dbReference type="AlphaFoldDB" id="A0A916PAP1"/>
<reference evidence="2" key="1">
    <citation type="submission" date="2015-03" db="EMBL/GenBank/DDBJ databases">
        <authorList>
            <consortium name="Pathogen Informatics"/>
        </authorList>
    </citation>
    <scope>NUCLEOTIDE SEQUENCE [LARGE SCALE GENOMIC DNA]</scope>
    <source>
        <strain evidence="2">N09902308</strain>
    </source>
</reference>
<comment type="caution">
    <text evidence="1">The sequence shown here is derived from an EMBL/GenBank/DDBJ whole genome shotgun (WGS) entry which is preliminary data.</text>
</comment>
<organism evidence="1 2">
    <name type="scientific">Mycobacterium tuberculosis</name>
    <dbReference type="NCBI Taxonomy" id="1773"/>
    <lineage>
        <taxon>Bacteria</taxon>
        <taxon>Bacillati</taxon>
        <taxon>Actinomycetota</taxon>
        <taxon>Actinomycetes</taxon>
        <taxon>Mycobacteriales</taxon>
        <taxon>Mycobacteriaceae</taxon>
        <taxon>Mycobacterium</taxon>
        <taxon>Mycobacterium tuberculosis complex</taxon>
    </lineage>
</organism>
<accession>A0A916PAP1</accession>
<evidence type="ECO:0000313" key="1">
    <source>
        <dbReference type="EMBL" id="COX12496.1"/>
    </source>
</evidence>
<proteinExistence type="predicted"/>
<name>A0A916PAP1_MYCTX</name>
<gene>
    <name evidence="1" type="ORF">ERS007739_00725</name>
</gene>
<sequence length="167" mass="17276">MSRRKSPIPKASRKVPLAAAISLMRSRPRAVSTSATIGTLGSRFAVSVTWSTDSTIASITPPTGLSANIARSSAHQGVPKPLMRTQSAFPSPNQRTALSRAACLSLGATASSISSTTMSARECAADSNRSPCAPLTSNQLRARTGSIRDPATGSAVLVSTCSYIEVI</sequence>
<evidence type="ECO:0000313" key="2">
    <source>
        <dbReference type="Proteomes" id="UP000039021"/>
    </source>
</evidence>
<dbReference type="Proteomes" id="UP000039021">
    <property type="component" value="Unassembled WGS sequence"/>
</dbReference>